<evidence type="ECO:0000313" key="1">
    <source>
        <dbReference type="EMBL" id="OGY18714.1"/>
    </source>
</evidence>
<organism evidence="1 2">
    <name type="scientific">Candidatus Chisholmbacteria bacterium RIFCSPHIGHO2_01_FULL_52_32</name>
    <dbReference type="NCBI Taxonomy" id="1797591"/>
    <lineage>
        <taxon>Bacteria</taxon>
        <taxon>Candidatus Chisholmiibacteriota</taxon>
    </lineage>
</organism>
<evidence type="ECO:0008006" key="3">
    <source>
        <dbReference type="Google" id="ProtNLM"/>
    </source>
</evidence>
<reference evidence="1 2" key="1">
    <citation type="journal article" date="2016" name="Nat. Commun.">
        <title>Thousands of microbial genomes shed light on interconnected biogeochemical processes in an aquifer system.</title>
        <authorList>
            <person name="Anantharaman K."/>
            <person name="Brown C.T."/>
            <person name="Hug L.A."/>
            <person name="Sharon I."/>
            <person name="Castelle C.J."/>
            <person name="Probst A.J."/>
            <person name="Thomas B.C."/>
            <person name="Singh A."/>
            <person name="Wilkins M.J."/>
            <person name="Karaoz U."/>
            <person name="Brodie E.L."/>
            <person name="Williams K.H."/>
            <person name="Hubbard S.S."/>
            <person name="Banfield J.F."/>
        </authorList>
    </citation>
    <scope>NUCLEOTIDE SEQUENCE [LARGE SCALE GENOMIC DNA]</scope>
</reference>
<protein>
    <recommendedName>
        <fullName evidence="3">HD domain-containing protein</fullName>
    </recommendedName>
</protein>
<dbReference type="Proteomes" id="UP000179233">
    <property type="component" value="Unassembled WGS sequence"/>
</dbReference>
<accession>A0A1G1VTR9</accession>
<comment type="caution">
    <text evidence="1">The sequence shown here is derived from an EMBL/GenBank/DDBJ whole genome shotgun (WGS) entry which is preliminary data.</text>
</comment>
<gene>
    <name evidence="1" type="ORF">A2786_04440</name>
</gene>
<proteinExistence type="predicted"/>
<dbReference type="AlphaFoldDB" id="A0A1G1VTR9"/>
<dbReference type="Gene3D" id="1.10.3210.10">
    <property type="entry name" value="Hypothetical protein af1432"/>
    <property type="match status" value="1"/>
</dbReference>
<sequence length="192" mass="22899">MTGSQLDKIRTFTAEEMKKSLDPQHDFVHLERVRTNALRIADLLDLNGAIDRNLLSAICYLHDLAFTARKPGLRTWFFEGRFVKKRLKRLTLLDRLGVSQEEKRIMFTAIIRHPLAFPLRRLNRRRDYYTQLLQDADTLDFYSAERLASFTVSRQRFLFYRVCSVFAGFSYRLYNRNIHKYLNFPQLAEHFL</sequence>
<dbReference type="EMBL" id="MHCJ01000003">
    <property type="protein sequence ID" value="OGY18714.1"/>
    <property type="molecule type" value="Genomic_DNA"/>
</dbReference>
<dbReference type="SUPFAM" id="SSF109604">
    <property type="entry name" value="HD-domain/PDEase-like"/>
    <property type="match status" value="1"/>
</dbReference>
<evidence type="ECO:0000313" key="2">
    <source>
        <dbReference type="Proteomes" id="UP000179233"/>
    </source>
</evidence>
<name>A0A1G1VTR9_9BACT</name>